<dbReference type="PaxDb" id="65489-OBART08G12750.1"/>
<accession>A0A0D3GZM1</accession>
<dbReference type="HOGENOM" id="CLU_2853297_0_0_1"/>
<protein>
    <submittedName>
        <fullName evidence="1">Uncharacterized protein</fullName>
    </submittedName>
</protein>
<organism evidence="1">
    <name type="scientific">Oryza barthii</name>
    <dbReference type="NCBI Taxonomy" id="65489"/>
    <lineage>
        <taxon>Eukaryota</taxon>
        <taxon>Viridiplantae</taxon>
        <taxon>Streptophyta</taxon>
        <taxon>Embryophyta</taxon>
        <taxon>Tracheophyta</taxon>
        <taxon>Spermatophyta</taxon>
        <taxon>Magnoliopsida</taxon>
        <taxon>Liliopsida</taxon>
        <taxon>Poales</taxon>
        <taxon>Poaceae</taxon>
        <taxon>BOP clade</taxon>
        <taxon>Oryzoideae</taxon>
        <taxon>Oryzeae</taxon>
        <taxon>Oryzinae</taxon>
        <taxon>Oryza</taxon>
    </lineage>
</organism>
<dbReference type="Proteomes" id="UP000026960">
    <property type="component" value="Chromosome 8"/>
</dbReference>
<dbReference type="EnsemblPlants" id="OBART08G12750.1">
    <property type="protein sequence ID" value="OBART08G12750.1"/>
    <property type="gene ID" value="OBART08G12750"/>
</dbReference>
<reference evidence="1" key="2">
    <citation type="submission" date="2015-03" db="UniProtKB">
        <authorList>
            <consortium name="EnsemblPlants"/>
        </authorList>
    </citation>
    <scope>IDENTIFICATION</scope>
</reference>
<dbReference type="Gramene" id="OBART08G12750.1">
    <property type="protein sequence ID" value="OBART08G12750.1"/>
    <property type="gene ID" value="OBART08G12750"/>
</dbReference>
<reference evidence="1" key="1">
    <citation type="journal article" date="2009" name="Rice">
        <title>De Novo Next Generation Sequencing of Plant Genomes.</title>
        <authorList>
            <person name="Rounsley S."/>
            <person name="Marri P.R."/>
            <person name="Yu Y."/>
            <person name="He R."/>
            <person name="Sisneros N."/>
            <person name="Goicoechea J.L."/>
            <person name="Lee S.J."/>
            <person name="Angelova A."/>
            <person name="Kudrna D."/>
            <person name="Luo M."/>
            <person name="Affourtit J."/>
            <person name="Desany B."/>
            <person name="Knight J."/>
            <person name="Niazi F."/>
            <person name="Egholm M."/>
            <person name="Wing R.A."/>
        </authorList>
    </citation>
    <scope>NUCLEOTIDE SEQUENCE [LARGE SCALE GENOMIC DNA]</scope>
    <source>
        <strain evidence="1">cv. IRGC 105608</strain>
    </source>
</reference>
<dbReference type="AlphaFoldDB" id="A0A0D3GZM1"/>
<name>A0A0D3GZM1_9ORYZ</name>
<keyword evidence="2" id="KW-1185">Reference proteome</keyword>
<proteinExistence type="predicted"/>
<sequence>MDYVVFIFGIRQPRNTTHMFGNLLHGVEPRLKRQIQLIVQDFGLCFLKKMRERKFKPNAVFWRRE</sequence>
<evidence type="ECO:0000313" key="2">
    <source>
        <dbReference type="Proteomes" id="UP000026960"/>
    </source>
</evidence>
<evidence type="ECO:0000313" key="1">
    <source>
        <dbReference type="EnsemblPlants" id="OBART08G12750.1"/>
    </source>
</evidence>